<keyword evidence="3 10" id="KW-0489">Methyltransferase</keyword>
<dbReference type="GO" id="GO:0005634">
    <property type="term" value="C:nucleus"/>
    <property type="evidence" value="ECO:0007669"/>
    <property type="project" value="UniProtKB-SubCell"/>
</dbReference>
<evidence type="ECO:0000256" key="1">
    <source>
        <dbReference type="ARBA" id="ARBA00009775"/>
    </source>
</evidence>
<comment type="subunit">
    <text evidence="10">Monomer.</text>
</comment>
<evidence type="ECO:0000256" key="11">
    <source>
        <dbReference type="SAM" id="MobiDB-lite"/>
    </source>
</evidence>
<comment type="catalytic activity">
    <reaction evidence="9 10">
        <text>guanosine(37) in tRNA + S-adenosyl-L-methionine = N(1)-methylguanosine(37) in tRNA + S-adenosyl-L-homocysteine + H(+)</text>
        <dbReference type="Rhea" id="RHEA:36899"/>
        <dbReference type="Rhea" id="RHEA-COMP:10145"/>
        <dbReference type="Rhea" id="RHEA-COMP:10147"/>
        <dbReference type="ChEBI" id="CHEBI:15378"/>
        <dbReference type="ChEBI" id="CHEBI:57856"/>
        <dbReference type="ChEBI" id="CHEBI:59789"/>
        <dbReference type="ChEBI" id="CHEBI:73542"/>
        <dbReference type="ChEBI" id="CHEBI:74269"/>
        <dbReference type="EC" id="2.1.1.228"/>
    </reaction>
</comment>
<dbReference type="InterPro" id="IPR056743">
    <property type="entry name" value="TRM5-TYW2-like_MTfase"/>
</dbReference>
<keyword evidence="5 10" id="KW-0949">S-adenosyl-L-methionine</keyword>
<evidence type="ECO:0000256" key="7">
    <source>
        <dbReference type="ARBA" id="ARBA00023128"/>
    </source>
</evidence>
<dbReference type="EMBL" id="JASBNA010000002">
    <property type="protein sequence ID" value="KAK7695018.1"/>
    <property type="molecule type" value="Genomic_DNA"/>
</dbReference>
<evidence type="ECO:0000313" key="14">
    <source>
        <dbReference type="Proteomes" id="UP001385951"/>
    </source>
</evidence>
<evidence type="ECO:0000256" key="8">
    <source>
        <dbReference type="ARBA" id="ARBA00023242"/>
    </source>
</evidence>
<comment type="similarity">
    <text evidence="1">Belongs to the class I-like SAM-binding methyltransferase superfamily. TRM5/TYW2 family.</text>
</comment>
<dbReference type="GO" id="GO:0002939">
    <property type="term" value="P:tRNA N1-guanine methylation"/>
    <property type="evidence" value="ECO:0007669"/>
    <property type="project" value="TreeGrafter"/>
</dbReference>
<evidence type="ECO:0000256" key="4">
    <source>
        <dbReference type="ARBA" id="ARBA00022679"/>
    </source>
</evidence>
<evidence type="ECO:0000256" key="3">
    <source>
        <dbReference type="ARBA" id="ARBA00022603"/>
    </source>
</evidence>
<keyword evidence="4 10" id="KW-0808">Transferase</keyword>
<dbReference type="PROSITE" id="PS51684">
    <property type="entry name" value="SAM_MT_TRM5_TYW2"/>
    <property type="match status" value="1"/>
</dbReference>
<comment type="caution">
    <text evidence="13">The sequence shown here is derived from an EMBL/GenBank/DDBJ whole genome shotgun (WGS) entry which is preliminary data.</text>
</comment>
<feature type="binding site" evidence="10">
    <location>
        <position position="353"/>
    </location>
    <ligand>
        <name>S-adenosyl-L-methionine</name>
        <dbReference type="ChEBI" id="CHEBI:59789"/>
    </ligand>
</feature>
<comment type="function">
    <text evidence="10">Specifically methylates the N1 position of guanosine-37 in various cytoplasmic and mitochondrial tRNAs. Methylation is not dependent on the nature of the nucleoside 5' of the target nucleoside. This is the first step in the biosynthesis of wybutosine (yW), a modified base adjacent to the anticodon of tRNAs and required for accurate decoding.</text>
</comment>
<accession>A0AAW0GNR7</accession>
<dbReference type="EC" id="2.1.1.228" evidence="10"/>
<dbReference type="Gene3D" id="3.40.50.150">
    <property type="entry name" value="Vaccinia Virus protein VP39"/>
    <property type="match status" value="1"/>
</dbReference>
<dbReference type="InterPro" id="IPR025792">
    <property type="entry name" value="tRNA_Gua_MeTrfase_euk"/>
</dbReference>
<feature type="binding site" evidence="10">
    <location>
        <position position="222"/>
    </location>
    <ligand>
        <name>S-adenosyl-L-methionine</name>
        <dbReference type="ChEBI" id="CHEBI:59789"/>
    </ligand>
</feature>
<keyword evidence="7 10" id="KW-0496">Mitochondrion</keyword>
<keyword evidence="8 10" id="KW-0539">Nucleus</keyword>
<keyword evidence="2 10" id="KW-0963">Cytoplasm</keyword>
<dbReference type="CDD" id="cd02440">
    <property type="entry name" value="AdoMet_MTases"/>
    <property type="match status" value="1"/>
</dbReference>
<keyword evidence="6 10" id="KW-0819">tRNA processing</keyword>
<keyword evidence="14" id="KW-1185">Reference proteome</keyword>
<feature type="binding site" evidence="10">
    <location>
        <begin position="260"/>
        <end position="261"/>
    </location>
    <ligand>
        <name>S-adenosyl-L-methionine</name>
        <dbReference type="ChEBI" id="CHEBI:59789"/>
    </ligand>
</feature>
<comment type="subcellular location">
    <subcellularLocation>
        <location evidence="10">Mitochondrion matrix</location>
    </subcellularLocation>
    <subcellularLocation>
        <location evidence="10">Nucleus</location>
    </subcellularLocation>
    <subcellularLocation>
        <location evidence="10">Cytoplasm</location>
    </subcellularLocation>
    <text evidence="10">Predominantly in the mitochondria and in the nucleus.</text>
</comment>
<dbReference type="InterPro" id="IPR029063">
    <property type="entry name" value="SAM-dependent_MTases_sf"/>
</dbReference>
<dbReference type="Pfam" id="PF02475">
    <property type="entry name" value="TRM5-TYW2_MTfase"/>
    <property type="match status" value="1"/>
</dbReference>
<dbReference type="PANTHER" id="PTHR23245">
    <property type="entry name" value="TRNA METHYLTRANSFERASE"/>
    <property type="match status" value="1"/>
</dbReference>
<protein>
    <recommendedName>
        <fullName evidence="10">tRNA (guanine(37)-N1)-methyltransferase</fullName>
        <ecNumber evidence="10">2.1.1.228</ecNumber>
    </recommendedName>
    <alternativeName>
        <fullName evidence="10">M1G-methyltransferase</fullName>
    </alternativeName>
    <alternativeName>
        <fullName evidence="10">tRNA [GM37] methyltransferase</fullName>
    </alternativeName>
    <alternativeName>
        <fullName evidence="10">tRNA methyltransferase 5</fullName>
    </alternativeName>
</protein>
<dbReference type="Proteomes" id="UP001385951">
    <property type="component" value="Unassembled WGS sequence"/>
</dbReference>
<organism evidence="13 14">
    <name type="scientific">Cerrena zonata</name>
    <dbReference type="NCBI Taxonomy" id="2478898"/>
    <lineage>
        <taxon>Eukaryota</taxon>
        <taxon>Fungi</taxon>
        <taxon>Dikarya</taxon>
        <taxon>Basidiomycota</taxon>
        <taxon>Agaricomycotina</taxon>
        <taxon>Agaricomycetes</taxon>
        <taxon>Polyporales</taxon>
        <taxon>Cerrenaceae</taxon>
        <taxon>Cerrena</taxon>
    </lineage>
</organism>
<dbReference type="Gene3D" id="3.30.300.110">
    <property type="entry name" value="Met-10+ protein-like domains"/>
    <property type="match status" value="1"/>
</dbReference>
<dbReference type="SUPFAM" id="SSF53335">
    <property type="entry name" value="S-adenosyl-L-methionine-dependent methyltransferases"/>
    <property type="match status" value="1"/>
</dbReference>
<dbReference type="Pfam" id="PF25133">
    <property type="entry name" value="TYW2_N_2"/>
    <property type="match status" value="1"/>
</dbReference>
<sequence>MSRRNNLDISPPVHRGMKDRLDRDLFKKSVPVLGVKVTPEKVHTTLRSEKVRSYILDLPKTPKVIHCPDGQRIVVLNVQSESELSPEALDYLKSESAEFVPHTVELDYDSWTVEEILDAILPEDLLKEAPRGYAGCGHIAHINLNPEYLPYKHVIGQLIIDKIPVIKTVVNKTENIGNQFRVFPMELLAGEPNYEVTHSEQQCKFIFDFSKVYWNSRLGTEHERLVNVFTPEDLIADVFAGVGPFAVPAAKRGTGVLANDLNPESYKYLAKNIEVNKVMNNARAFNLDGREFIRESVLQAYDNPLPPYIPHKSLSERKKEARLRKQDNKKIPEKGALDTEKPPRNKVTQFVMNLPDSAITFLDAFRGLLSPEHIGQRDLSGVYDENNLPMVHCYCFTKVFEADKAAVDIRQRVEEKLGAPLDEKASFHHVRSVAPNKEMFCVSFRLSAEVVYAPAA</sequence>
<evidence type="ECO:0000256" key="6">
    <source>
        <dbReference type="ARBA" id="ARBA00022694"/>
    </source>
</evidence>
<feature type="binding site" evidence="10">
    <location>
        <begin position="288"/>
        <end position="289"/>
    </location>
    <ligand>
        <name>S-adenosyl-L-methionine</name>
        <dbReference type="ChEBI" id="CHEBI:59789"/>
    </ligand>
</feature>
<feature type="domain" description="SAM-dependent methyltransferase TRM5/TYW2-type" evidence="12">
    <location>
        <begin position="133"/>
        <end position="448"/>
    </location>
</feature>
<dbReference type="AlphaFoldDB" id="A0AAW0GNR7"/>
<evidence type="ECO:0000259" key="12">
    <source>
        <dbReference type="PROSITE" id="PS51684"/>
    </source>
</evidence>
<evidence type="ECO:0000313" key="13">
    <source>
        <dbReference type="EMBL" id="KAK7695018.1"/>
    </source>
</evidence>
<comment type="similarity">
    <text evidence="10">Belongs to the TRM5 / TYW2 family.</text>
</comment>
<evidence type="ECO:0000256" key="10">
    <source>
        <dbReference type="HAMAP-Rule" id="MF_03152"/>
    </source>
</evidence>
<evidence type="ECO:0000256" key="2">
    <source>
        <dbReference type="ARBA" id="ARBA00022490"/>
    </source>
</evidence>
<evidence type="ECO:0000256" key="9">
    <source>
        <dbReference type="ARBA" id="ARBA00047783"/>
    </source>
</evidence>
<dbReference type="GO" id="GO:0052906">
    <property type="term" value="F:tRNA (guanine(37)-N1)-methyltransferase activity"/>
    <property type="evidence" value="ECO:0007669"/>
    <property type="project" value="UniProtKB-UniRule"/>
</dbReference>
<feature type="region of interest" description="Disordered" evidence="11">
    <location>
        <begin position="309"/>
        <end position="342"/>
    </location>
</feature>
<dbReference type="InterPro" id="IPR056744">
    <property type="entry name" value="TRM5/TYW2-like_N"/>
</dbReference>
<feature type="compositionally biased region" description="Basic and acidic residues" evidence="11">
    <location>
        <begin position="313"/>
        <end position="342"/>
    </location>
</feature>
<dbReference type="GO" id="GO:0005759">
    <property type="term" value="C:mitochondrial matrix"/>
    <property type="evidence" value="ECO:0007669"/>
    <property type="project" value="UniProtKB-SubCell"/>
</dbReference>
<reference evidence="13 14" key="1">
    <citation type="submission" date="2022-09" db="EMBL/GenBank/DDBJ databases">
        <authorList>
            <person name="Palmer J.M."/>
        </authorList>
    </citation>
    <scope>NUCLEOTIDE SEQUENCE [LARGE SCALE GENOMIC DNA]</scope>
    <source>
        <strain evidence="13 14">DSM 7382</strain>
    </source>
</reference>
<dbReference type="FunFam" id="3.30.300.110:FF:000001">
    <property type="entry name" value="tRNA (guanine(37)-N1)-methyltransferase"/>
    <property type="match status" value="1"/>
</dbReference>
<evidence type="ECO:0000256" key="5">
    <source>
        <dbReference type="ARBA" id="ARBA00022691"/>
    </source>
</evidence>
<proteinExistence type="inferred from homology"/>
<dbReference type="PANTHER" id="PTHR23245:SF36">
    <property type="entry name" value="TRNA (GUANINE(37)-N1)-METHYLTRANSFERASE"/>
    <property type="match status" value="1"/>
</dbReference>
<dbReference type="GO" id="GO:0070901">
    <property type="term" value="P:mitochondrial tRNA methylation"/>
    <property type="evidence" value="ECO:0007669"/>
    <property type="project" value="TreeGrafter"/>
</dbReference>
<name>A0AAW0GNR7_9APHY</name>
<gene>
    <name evidence="10" type="primary">TRM5</name>
    <name evidence="13" type="ORF">QCA50_002206</name>
</gene>
<dbReference type="HAMAP" id="MF_03152">
    <property type="entry name" value="TRM5"/>
    <property type="match status" value="1"/>
</dbReference>
<dbReference type="InterPro" id="IPR030382">
    <property type="entry name" value="MeTrfase_TRM5/TYW2"/>
</dbReference>